<accession>A0ABW9AWW1</accession>
<protein>
    <submittedName>
        <fullName evidence="1">Uncharacterized protein</fullName>
    </submittedName>
</protein>
<organism evidence="1 2">
    <name type="scientific">Paraburkholderia dipogonis</name>
    <dbReference type="NCBI Taxonomy" id="1211383"/>
    <lineage>
        <taxon>Bacteria</taxon>
        <taxon>Pseudomonadati</taxon>
        <taxon>Pseudomonadota</taxon>
        <taxon>Betaproteobacteria</taxon>
        <taxon>Burkholderiales</taxon>
        <taxon>Burkholderiaceae</taxon>
        <taxon>Paraburkholderia</taxon>
    </lineage>
</organism>
<dbReference type="Proteomes" id="UP001629230">
    <property type="component" value="Unassembled WGS sequence"/>
</dbReference>
<gene>
    <name evidence="1" type="ORF">PQR57_27460</name>
</gene>
<dbReference type="EMBL" id="JAQQEZ010000023">
    <property type="protein sequence ID" value="MFM0004753.1"/>
    <property type="molecule type" value="Genomic_DNA"/>
</dbReference>
<keyword evidence="2" id="KW-1185">Reference proteome</keyword>
<evidence type="ECO:0000313" key="2">
    <source>
        <dbReference type="Proteomes" id="UP001629230"/>
    </source>
</evidence>
<comment type="caution">
    <text evidence="1">The sequence shown here is derived from an EMBL/GenBank/DDBJ whole genome shotgun (WGS) entry which is preliminary data.</text>
</comment>
<proteinExistence type="predicted"/>
<dbReference type="RefSeq" id="WP_408179581.1">
    <property type="nucleotide sequence ID" value="NZ_JAQQEZ010000023.1"/>
</dbReference>
<sequence length="98" mass="11346">MAHHQEAHRVHAQLTRVAKLSFGPYPLLNLQSSKFMRPAGNIDPGHFRREREIGMQLKASLYANRGPTPGVKNRFLVHMFSAQLFCAKHHFYRDVHLE</sequence>
<reference evidence="1 2" key="1">
    <citation type="journal article" date="2024" name="Chem. Sci.">
        <title>Discovery of megapolipeptins by genome mining of a Burkholderiales bacteria collection.</title>
        <authorList>
            <person name="Paulo B.S."/>
            <person name="Recchia M.J.J."/>
            <person name="Lee S."/>
            <person name="Fergusson C.H."/>
            <person name="Romanowski S.B."/>
            <person name="Hernandez A."/>
            <person name="Krull N."/>
            <person name="Liu D.Y."/>
            <person name="Cavanagh H."/>
            <person name="Bos A."/>
            <person name="Gray C.A."/>
            <person name="Murphy B.T."/>
            <person name="Linington R.G."/>
            <person name="Eustaquio A.S."/>
        </authorList>
    </citation>
    <scope>NUCLEOTIDE SEQUENCE [LARGE SCALE GENOMIC DNA]</scope>
    <source>
        <strain evidence="1 2">RL17-350-BIC-A</strain>
    </source>
</reference>
<name>A0ABW9AWW1_9BURK</name>
<evidence type="ECO:0000313" key="1">
    <source>
        <dbReference type="EMBL" id="MFM0004753.1"/>
    </source>
</evidence>